<organism evidence="2 4">
    <name type="scientific">Puccinia coronata f. sp. avenae</name>
    <dbReference type="NCBI Taxonomy" id="200324"/>
    <lineage>
        <taxon>Eukaryota</taxon>
        <taxon>Fungi</taxon>
        <taxon>Dikarya</taxon>
        <taxon>Basidiomycota</taxon>
        <taxon>Pucciniomycotina</taxon>
        <taxon>Pucciniomycetes</taxon>
        <taxon>Pucciniales</taxon>
        <taxon>Pucciniaceae</taxon>
        <taxon>Puccinia</taxon>
    </lineage>
</organism>
<dbReference type="AlphaFoldDB" id="A0A2N5SV11"/>
<dbReference type="EMBL" id="PGCI01000758">
    <property type="protein sequence ID" value="PLW17088.1"/>
    <property type="molecule type" value="Genomic_DNA"/>
</dbReference>
<protein>
    <submittedName>
        <fullName evidence="2">Uncharacterized protein</fullName>
    </submittedName>
</protein>
<gene>
    <name evidence="3" type="ORF">PCASD_05152</name>
    <name evidence="2" type="ORF">PCASD_16906</name>
</gene>
<sequence length="433" mass="49085">MTESTTSATTTTHSQSTRVSNPVPKSIRRQRGLAYLNFRNLGDKYEHYAPWNPSHSIVSVDTNEDTWNETLHRLQFNILPPLLTQIVTLAKFLTPSELQDDTDGSKLKLIVETQSGLDQSLDQILSIAAGIKPKLPSSPARTDDNDLRGLKEFRRQGVLLPLRSLNDELGEICEFGASTMRDLKKGTQETSLWYRIRQLNRRGLLFELIISATSSIDRLNKWISRHEFINIQNHWGLELSAYDDKIADLTKQIHRTNRHSESEDGSAVFEDPLATLNKHTVPLAQALIPVIKLCRLFFKTLAKDGLKKTPLKLFTDMSSHQLETLSESPRYIGCDLSEIITLIEDADENGEYETIESISETIDKIIHRFDSTLLLVVIYIIPLIPNSISSPNHLQDYLVAWNNLFLMATQNFVHVAESYKASSESSDTHDDDE</sequence>
<feature type="region of interest" description="Disordered" evidence="1">
    <location>
        <begin position="1"/>
        <end position="24"/>
    </location>
</feature>
<evidence type="ECO:0000313" key="2">
    <source>
        <dbReference type="EMBL" id="PLW17088.1"/>
    </source>
</evidence>
<dbReference type="PANTHER" id="PTHR33069:SF3">
    <property type="entry name" value="DYNEIN HEAVY CHAIN TAIL DOMAIN-CONTAINING PROTEIN"/>
    <property type="match status" value="1"/>
</dbReference>
<dbReference type="EMBL" id="PGCI01000056">
    <property type="protein sequence ID" value="PLW44597.1"/>
    <property type="molecule type" value="Genomic_DNA"/>
</dbReference>
<proteinExistence type="predicted"/>
<accession>A0A2N5SV11</accession>
<comment type="caution">
    <text evidence="2">The sequence shown here is derived from an EMBL/GenBank/DDBJ whole genome shotgun (WGS) entry which is preliminary data.</text>
</comment>
<evidence type="ECO:0000313" key="4">
    <source>
        <dbReference type="Proteomes" id="UP000235392"/>
    </source>
</evidence>
<name>A0A2N5SV11_9BASI</name>
<reference evidence="2 4" key="1">
    <citation type="submission" date="2017-11" db="EMBL/GenBank/DDBJ databases">
        <title>De novo assembly and phasing of dikaryotic genomes from two isolates of Puccinia coronata f. sp. avenae, the causal agent of oat crown rust.</title>
        <authorList>
            <person name="Miller M.E."/>
            <person name="Zhang Y."/>
            <person name="Omidvar V."/>
            <person name="Sperschneider J."/>
            <person name="Schwessinger B."/>
            <person name="Raley C."/>
            <person name="Palmer J.M."/>
            <person name="Garnica D."/>
            <person name="Upadhyaya N."/>
            <person name="Rathjen J."/>
            <person name="Taylor J.M."/>
            <person name="Park R.F."/>
            <person name="Dodds P.N."/>
            <person name="Hirsch C.D."/>
            <person name="Kianian S.F."/>
            <person name="Figueroa M."/>
        </authorList>
    </citation>
    <scope>NUCLEOTIDE SEQUENCE [LARGE SCALE GENOMIC DNA]</scope>
    <source>
        <strain evidence="2">12SD80</strain>
    </source>
</reference>
<evidence type="ECO:0000256" key="1">
    <source>
        <dbReference type="SAM" id="MobiDB-lite"/>
    </source>
</evidence>
<evidence type="ECO:0000313" key="3">
    <source>
        <dbReference type="EMBL" id="PLW44597.1"/>
    </source>
</evidence>
<dbReference type="Proteomes" id="UP000235392">
    <property type="component" value="Unassembled WGS sequence"/>
</dbReference>
<feature type="compositionally biased region" description="Low complexity" evidence="1">
    <location>
        <begin position="1"/>
        <end position="20"/>
    </location>
</feature>
<dbReference type="PANTHER" id="PTHR33069">
    <property type="entry name" value="CHROMOSOME 7, WHOLE GENOME SHOTGUN SEQUENCE-RELATED"/>
    <property type="match status" value="1"/>
</dbReference>